<feature type="domain" description="VOC" evidence="1">
    <location>
        <begin position="2"/>
        <end position="121"/>
    </location>
</feature>
<protein>
    <submittedName>
        <fullName evidence="2">VOC family protein</fullName>
    </submittedName>
</protein>
<dbReference type="KEGG" id="senf:GJR95_00765"/>
<sequence length="122" mass="13510">MTLSHLNIAVPDVAQTRAFFETYFGFKCTDVKGKDALAILMGKNGFILALSNFNKNQIPQYPSDFHVGMVVDTPEQVTETYTRMKADGVSLEHEPKTWGGRGTTSFYVMAPGNFLVEVLSVI</sequence>
<dbReference type="PANTHER" id="PTHR36113:SF3">
    <property type="entry name" value="SLL5075 PROTEIN"/>
    <property type="match status" value="1"/>
</dbReference>
<dbReference type="InterPro" id="IPR004360">
    <property type="entry name" value="Glyas_Fos-R_dOase_dom"/>
</dbReference>
<evidence type="ECO:0000313" key="2">
    <source>
        <dbReference type="EMBL" id="QHV93653.1"/>
    </source>
</evidence>
<dbReference type="RefSeq" id="WP_162384072.1">
    <property type="nucleotide sequence ID" value="NZ_CP045997.1"/>
</dbReference>
<dbReference type="PROSITE" id="PS51819">
    <property type="entry name" value="VOC"/>
    <property type="match status" value="1"/>
</dbReference>
<dbReference type="EMBL" id="CP045997">
    <property type="protein sequence ID" value="QHV93653.1"/>
    <property type="molecule type" value="Genomic_DNA"/>
</dbReference>
<dbReference type="PANTHER" id="PTHR36113">
    <property type="entry name" value="LYASE, PUTATIVE-RELATED-RELATED"/>
    <property type="match status" value="1"/>
</dbReference>
<keyword evidence="3" id="KW-1185">Reference proteome</keyword>
<dbReference type="Pfam" id="PF00903">
    <property type="entry name" value="Glyoxalase"/>
    <property type="match status" value="1"/>
</dbReference>
<accession>A0A6P1VKS5</accession>
<evidence type="ECO:0000313" key="3">
    <source>
        <dbReference type="Proteomes" id="UP000464577"/>
    </source>
</evidence>
<dbReference type="CDD" id="cd06587">
    <property type="entry name" value="VOC"/>
    <property type="match status" value="1"/>
</dbReference>
<proteinExistence type="predicted"/>
<dbReference type="Proteomes" id="UP000464577">
    <property type="component" value="Chromosome"/>
</dbReference>
<dbReference type="InterPro" id="IPR037523">
    <property type="entry name" value="VOC_core"/>
</dbReference>
<dbReference type="Gene3D" id="3.10.180.10">
    <property type="entry name" value="2,3-Dihydroxybiphenyl 1,2-Dioxygenase, domain 1"/>
    <property type="match status" value="1"/>
</dbReference>
<organism evidence="2 3">
    <name type="scientific">Spirosoma endbachense</name>
    <dbReference type="NCBI Taxonomy" id="2666025"/>
    <lineage>
        <taxon>Bacteria</taxon>
        <taxon>Pseudomonadati</taxon>
        <taxon>Bacteroidota</taxon>
        <taxon>Cytophagia</taxon>
        <taxon>Cytophagales</taxon>
        <taxon>Cytophagaceae</taxon>
        <taxon>Spirosoma</taxon>
    </lineage>
</organism>
<reference evidence="2 3" key="1">
    <citation type="submission" date="2019-11" db="EMBL/GenBank/DDBJ databases">
        <title>Spirosoma endbachense sp. nov., isolated from a natural salt meadow.</title>
        <authorList>
            <person name="Rojas J."/>
            <person name="Ambika Manirajan B."/>
            <person name="Ratering S."/>
            <person name="Suarez C."/>
            <person name="Geissler-Plaum R."/>
            <person name="Schnell S."/>
        </authorList>
    </citation>
    <scope>NUCLEOTIDE SEQUENCE [LARGE SCALE GENOMIC DNA]</scope>
    <source>
        <strain evidence="2 3">I-24</strain>
    </source>
</reference>
<dbReference type="InterPro" id="IPR051332">
    <property type="entry name" value="Fosfomycin_Res_Enzymes"/>
</dbReference>
<gene>
    <name evidence="2" type="ORF">GJR95_00765</name>
</gene>
<evidence type="ECO:0000259" key="1">
    <source>
        <dbReference type="PROSITE" id="PS51819"/>
    </source>
</evidence>
<dbReference type="SUPFAM" id="SSF54593">
    <property type="entry name" value="Glyoxalase/Bleomycin resistance protein/Dihydroxybiphenyl dioxygenase"/>
    <property type="match status" value="1"/>
</dbReference>
<dbReference type="AlphaFoldDB" id="A0A6P1VKS5"/>
<dbReference type="InterPro" id="IPR029068">
    <property type="entry name" value="Glyas_Bleomycin-R_OHBP_Dase"/>
</dbReference>
<name>A0A6P1VKS5_9BACT</name>